<protein>
    <submittedName>
        <fullName evidence="2">Uncharacterized protein</fullName>
    </submittedName>
</protein>
<evidence type="ECO:0000256" key="1">
    <source>
        <dbReference type="SAM" id="Phobius"/>
    </source>
</evidence>
<accession>A0A7J5XZV8</accession>
<evidence type="ECO:0000313" key="2">
    <source>
        <dbReference type="EMBL" id="KAF3842371.1"/>
    </source>
</evidence>
<sequence length="92" mass="10182">MPCSTVAYTADLEQGDKVPKLQQLRAQLFSRALTLLSLSLLLSFILIVIRTEVVFGIAQRQQTAEREEGMETNQSCVLQMSPSSPGLMQVIL</sequence>
<reference evidence="2 3" key="1">
    <citation type="submission" date="2020-03" db="EMBL/GenBank/DDBJ databases">
        <title>Dissostichus mawsoni Genome sequencing and assembly.</title>
        <authorList>
            <person name="Park H."/>
        </authorList>
    </citation>
    <scope>NUCLEOTIDE SEQUENCE [LARGE SCALE GENOMIC DNA]</scope>
    <source>
        <strain evidence="2">DM0001</strain>
        <tissue evidence="2">Muscle</tissue>
    </source>
</reference>
<keyword evidence="1" id="KW-1133">Transmembrane helix</keyword>
<keyword evidence="1" id="KW-0812">Transmembrane</keyword>
<comment type="caution">
    <text evidence="2">The sequence shown here is derived from an EMBL/GenBank/DDBJ whole genome shotgun (WGS) entry which is preliminary data.</text>
</comment>
<keyword evidence="1" id="KW-0472">Membrane</keyword>
<dbReference type="AlphaFoldDB" id="A0A7J5XZV8"/>
<dbReference type="Proteomes" id="UP000518266">
    <property type="component" value="Unassembled WGS sequence"/>
</dbReference>
<name>A0A7J5XZV8_DISMA</name>
<gene>
    <name evidence="2" type="ORF">F7725_024322</name>
</gene>
<dbReference type="EMBL" id="JAAKFY010000019">
    <property type="protein sequence ID" value="KAF3842371.1"/>
    <property type="molecule type" value="Genomic_DNA"/>
</dbReference>
<keyword evidence="3" id="KW-1185">Reference proteome</keyword>
<organism evidence="2 3">
    <name type="scientific">Dissostichus mawsoni</name>
    <name type="common">Antarctic cod</name>
    <dbReference type="NCBI Taxonomy" id="36200"/>
    <lineage>
        <taxon>Eukaryota</taxon>
        <taxon>Metazoa</taxon>
        <taxon>Chordata</taxon>
        <taxon>Craniata</taxon>
        <taxon>Vertebrata</taxon>
        <taxon>Euteleostomi</taxon>
        <taxon>Actinopterygii</taxon>
        <taxon>Neopterygii</taxon>
        <taxon>Teleostei</taxon>
        <taxon>Neoteleostei</taxon>
        <taxon>Acanthomorphata</taxon>
        <taxon>Eupercaria</taxon>
        <taxon>Perciformes</taxon>
        <taxon>Notothenioidei</taxon>
        <taxon>Nototheniidae</taxon>
        <taxon>Dissostichus</taxon>
    </lineage>
</organism>
<feature type="transmembrane region" description="Helical" evidence="1">
    <location>
        <begin position="28"/>
        <end position="49"/>
    </location>
</feature>
<proteinExistence type="predicted"/>
<evidence type="ECO:0000313" key="3">
    <source>
        <dbReference type="Proteomes" id="UP000518266"/>
    </source>
</evidence>